<feature type="domain" description="HTH LytTR-type" evidence="3">
    <location>
        <begin position="162"/>
        <end position="268"/>
    </location>
</feature>
<proteinExistence type="predicted"/>
<dbReference type="InterPro" id="IPR046947">
    <property type="entry name" value="LytR-like"/>
</dbReference>
<dbReference type="PROSITE" id="PS50930">
    <property type="entry name" value="HTH_LYTTR"/>
    <property type="match status" value="1"/>
</dbReference>
<gene>
    <name evidence="4" type="ORF">TcarDRAFT_0406</name>
</gene>
<feature type="modified residue" description="4-aspartylphosphate" evidence="1">
    <location>
        <position position="82"/>
    </location>
</feature>
<protein>
    <submittedName>
        <fullName evidence="4">Response regulator receiver protein</fullName>
    </submittedName>
</protein>
<dbReference type="Pfam" id="PF04397">
    <property type="entry name" value="LytTR"/>
    <property type="match status" value="1"/>
</dbReference>
<dbReference type="Gene3D" id="2.40.50.40">
    <property type="match status" value="1"/>
</dbReference>
<dbReference type="InterPro" id="IPR011006">
    <property type="entry name" value="CheY-like_superfamily"/>
</dbReference>
<name>A1HSX1_9FIRM</name>
<dbReference type="Gene3D" id="3.40.50.2300">
    <property type="match status" value="1"/>
</dbReference>
<dbReference type="PANTHER" id="PTHR37299">
    <property type="entry name" value="TRANSCRIPTIONAL REGULATOR-RELATED"/>
    <property type="match status" value="1"/>
</dbReference>
<dbReference type="GO" id="GO:0003677">
    <property type="term" value="F:DNA binding"/>
    <property type="evidence" value="ECO:0007669"/>
    <property type="project" value="InterPro"/>
</dbReference>
<dbReference type="Proteomes" id="UP000005139">
    <property type="component" value="Unassembled WGS sequence"/>
</dbReference>
<dbReference type="SMART" id="SM00448">
    <property type="entry name" value="REC"/>
    <property type="match status" value="1"/>
</dbReference>
<reference evidence="4 5" key="2">
    <citation type="submission" date="2007-01" db="EMBL/GenBank/DDBJ databases">
        <title>Sequencing of the draft genome and assembly of Thermosinus carboxydivorans Nor1.</title>
        <authorList>
            <consortium name="US DOE Joint Genome Institute (JGI-PGF)"/>
            <person name="Copeland A."/>
            <person name="Lucas S."/>
            <person name="Lapidus A."/>
            <person name="Barry K."/>
            <person name="Glavina del Rio T."/>
            <person name="Dalin E."/>
            <person name="Tice H."/>
            <person name="Bruce D."/>
            <person name="Pitluck S."/>
            <person name="Richardson P."/>
        </authorList>
    </citation>
    <scope>NUCLEOTIDE SEQUENCE [LARGE SCALE GENOMIC DNA]</scope>
    <source>
        <strain evidence="4 5">Nor1</strain>
    </source>
</reference>
<dbReference type="GO" id="GO:0000156">
    <property type="term" value="F:phosphorelay response regulator activity"/>
    <property type="evidence" value="ECO:0007669"/>
    <property type="project" value="InterPro"/>
</dbReference>
<dbReference type="InterPro" id="IPR001789">
    <property type="entry name" value="Sig_transdc_resp-reg_receiver"/>
</dbReference>
<keyword evidence="1" id="KW-0597">Phosphoprotein</keyword>
<comment type="caution">
    <text evidence="4">The sequence shown here is derived from an EMBL/GenBank/DDBJ whole genome shotgun (WGS) entry which is preliminary data.</text>
</comment>
<dbReference type="PROSITE" id="PS50110">
    <property type="entry name" value="RESPONSE_REGULATORY"/>
    <property type="match status" value="1"/>
</dbReference>
<evidence type="ECO:0000313" key="5">
    <source>
        <dbReference type="Proteomes" id="UP000005139"/>
    </source>
</evidence>
<evidence type="ECO:0000256" key="1">
    <source>
        <dbReference type="PROSITE-ProRule" id="PRU00169"/>
    </source>
</evidence>
<evidence type="ECO:0000259" key="3">
    <source>
        <dbReference type="PROSITE" id="PS50930"/>
    </source>
</evidence>
<dbReference type="EMBL" id="AAWL01000019">
    <property type="protein sequence ID" value="EAX46915.1"/>
    <property type="molecule type" value="Genomic_DNA"/>
</dbReference>
<dbReference type="InterPro" id="IPR007492">
    <property type="entry name" value="LytTR_DNA-bd_dom"/>
</dbReference>
<dbReference type="AlphaFoldDB" id="A1HSX1"/>
<sequence>MVLPSRARLDKGQRSGSLFRMRGEIWRMRVKTVIIDDEQPICDEIEYLLKQHIDIDVAAKFTNPLEALEYISEQGCDLVFADIKMPGMSGLELARRLSVLRATPLVVFITAFQEHALEAFDTPAVGYITKPIMEDKLARLMSKVRCLIERTYQAGRPAVSKICVTTGGKIIPLDKNEIVLAYVKDKDVFVRTKTSEYMATLTLQEIENILDGSNFLRVHRQYIVNLDMVREIIPWFHGSYLLRMDDCRQEEVPVSRARTKVLKNILGLK</sequence>
<dbReference type="SUPFAM" id="SSF52172">
    <property type="entry name" value="CheY-like"/>
    <property type="match status" value="1"/>
</dbReference>
<evidence type="ECO:0000259" key="2">
    <source>
        <dbReference type="PROSITE" id="PS50110"/>
    </source>
</evidence>
<dbReference type="Pfam" id="PF00072">
    <property type="entry name" value="Response_reg"/>
    <property type="match status" value="1"/>
</dbReference>
<dbReference type="SMART" id="SM00850">
    <property type="entry name" value="LytTR"/>
    <property type="match status" value="1"/>
</dbReference>
<evidence type="ECO:0000313" key="4">
    <source>
        <dbReference type="EMBL" id="EAX46915.1"/>
    </source>
</evidence>
<keyword evidence="5" id="KW-1185">Reference proteome</keyword>
<feature type="domain" description="Response regulatory" evidence="2">
    <location>
        <begin position="31"/>
        <end position="145"/>
    </location>
</feature>
<organism evidence="4 5">
    <name type="scientific">Thermosinus carboxydivorans Nor1</name>
    <dbReference type="NCBI Taxonomy" id="401526"/>
    <lineage>
        <taxon>Bacteria</taxon>
        <taxon>Bacillati</taxon>
        <taxon>Bacillota</taxon>
        <taxon>Negativicutes</taxon>
        <taxon>Selenomonadales</taxon>
        <taxon>Sporomusaceae</taxon>
        <taxon>Thermosinus</taxon>
    </lineage>
</organism>
<accession>A1HSX1</accession>
<reference evidence="4 5" key="1">
    <citation type="submission" date="2007-01" db="EMBL/GenBank/DDBJ databases">
        <title>Annotation of the draft genome assembly of Thermosinus carboxydivorans Nor1.</title>
        <authorList>
            <consortium name="US DOE Joint Genome Institute (JGI-ORNL)"/>
            <person name="Larimer F."/>
            <person name="Land M."/>
            <person name="Hauser L."/>
        </authorList>
    </citation>
    <scope>NUCLEOTIDE SEQUENCE [LARGE SCALE GENOMIC DNA]</scope>
    <source>
        <strain evidence="4 5">Nor1</strain>
    </source>
</reference>
<dbReference type="PANTHER" id="PTHR37299:SF1">
    <property type="entry name" value="STAGE 0 SPORULATION PROTEIN A HOMOLOG"/>
    <property type="match status" value="1"/>
</dbReference>
<dbReference type="eggNOG" id="COG3279">
    <property type="taxonomic scope" value="Bacteria"/>
</dbReference>
<dbReference type="Gene3D" id="2.20.25.10">
    <property type="match status" value="1"/>
</dbReference>